<dbReference type="RefSeq" id="WP_152786086.1">
    <property type="nucleotide sequence ID" value="NZ_BAABEQ010000002.1"/>
</dbReference>
<proteinExistence type="predicted"/>
<name>A0A5N8W6X6_9ACTN</name>
<keyword evidence="2" id="KW-1185">Reference proteome</keyword>
<evidence type="ECO:0000313" key="1">
    <source>
        <dbReference type="EMBL" id="MPY42074.1"/>
    </source>
</evidence>
<dbReference type="AlphaFoldDB" id="A0A5N8W6X6"/>
<protein>
    <submittedName>
        <fullName evidence="1">Uncharacterized protein</fullName>
    </submittedName>
</protein>
<accession>A0A5N8W6X6</accession>
<dbReference type="Proteomes" id="UP000326979">
    <property type="component" value="Unassembled WGS sequence"/>
</dbReference>
<sequence>MSAPRNIRTTFGFYPPEGNEAAWQASLETFTSAVERAFPGAVLEPRVEPMRGTNVLDFDIELAPDVWVTGTTAMPSPDYAYITLGNVTADEAALFAQWLRDSYVPSPACVRFISSAAMEVGEENPWPLPATGDAGAIEAVMRDHLAAAGVE</sequence>
<dbReference type="OrthoDB" id="4198022at2"/>
<comment type="caution">
    <text evidence="1">The sequence shown here is derived from an EMBL/GenBank/DDBJ whole genome shotgun (WGS) entry which is preliminary data.</text>
</comment>
<organism evidence="1 2">
    <name type="scientific">Streptomyces phyllanthi</name>
    <dbReference type="NCBI Taxonomy" id="1803180"/>
    <lineage>
        <taxon>Bacteria</taxon>
        <taxon>Bacillati</taxon>
        <taxon>Actinomycetota</taxon>
        <taxon>Actinomycetes</taxon>
        <taxon>Kitasatosporales</taxon>
        <taxon>Streptomycetaceae</taxon>
        <taxon>Streptomyces</taxon>
    </lineage>
</organism>
<evidence type="ECO:0000313" key="2">
    <source>
        <dbReference type="Proteomes" id="UP000326979"/>
    </source>
</evidence>
<dbReference type="EMBL" id="VJZE01000131">
    <property type="protein sequence ID" value="MPY42074.1"/>
    <property type="molecule type" value="Genomic_DNA"/>
</dbReference>
<gene>
    <name evidence="1" type="ORF">FNH04_19850</name>
</gene>
<reference evidence="1 2" key="1">
    <citation type="submission" date="2019-07" db="EMBL/GenBank/DDBJ databases">
        <title>New species of Amycolatopsis and Streptomyces.</title>
        <authorList>
            <person name="Duangmal K."/>
            <person name="Teo W.F.A."/>
            <person name="Lipun K."/>
        </authorList>
    </citation>
    <scope>NUCLEOTIDE SEQUENCE [LARGE SCALE GENOMIC DNA]</scope>
    <source>
        <strain evidence="1 2">TISTR 2346</strain>
    </source>
</reference>